<reference evidence="1" key="1">
    <citation type="journal article" date="2023" name="Mol. Phylogenet. Evol.">
        <title>Genome-scale phylogeny and comparative genomics of the fungal order Sordariales.</title>
        <authorList>
            <person name="Hensen N."/>
            <person name="Bonometti L."/>
            <person name="Westerberg I."/>
            <person name="Brannstrom I.O."/>
            <person name="Guillou S."/>
            <person name="Cros-Aarteil S."/>
            <person name="Calhoun S."/>
            <person name="Haridas S."/>
            <person name="Kuo A."/>
            <person name="Mondo S."/>
            <person name="Pangilinan J."/>
            <person name="Riley R."/>
            <person name="LaButti K."/>
            <person name="Andreopoulos B."/>
            <person name="Lipzen A."/>
            <person name="Chen C."/>
            <person name="Yan M."/>
            <person name="Daum C."/>
            <person name="Ng V."/>
            <person name="Clum A."/>
            <person name="Steindorff A."/>
            <person name="Ohm R.A."/>
            <person name="Martin F."/>
            <person name="Silar P."/>
            <person name="Natvig D.O."/>
            <person name="Lalanne C."/>
            <person name="Gautier V."/>
            <person name="Ament-Velasquez S.L."/>
            <person name="Kruys A."/>
            <person name="Hutchinson M.I."/>
            <person name="Powell A.J."/>
            <person name="Barry K."/>
            <person name="Miller A.N."/>
            <person name="Grigoriev I.V."/>
            <person name="Debuchy R."/>
            <person name="Gladieux P."/>
            <person name="Hiltunen Thoren M."/>
            <person name="Johannesson H."/>
        </authorList>
    </citation>
    <scope>NUCLEOTIDE SEQUENCE</scope>
    <source>
        <strain evidence="1">CBS 532.94</strain>
    </source>
</reference>
<dbReference type="EMBL" id="MU860933">
    <property type="protein sequence ID" value="KAK4232746.1"/>
    <property type="molecule type" value="Genomic_DNA"/>
</dbReference>
<keyword evidence="2" id="KW-1185">Reference proteome</keyword>
<evidence type="ECO:0000313" key="1">
    <source>
        <dbReference type="EMBL" id="KAK4232746.1"/>
    </source>
</evidence>
<comment type="caution">
    <text evidence="1">The sequence shown here is derived from an EMBL/GenBank/DDBJ whole genome shotgun (WGS) entry which is preliminary data.</text>
</comment>
<evidence type="ECO:0000313" key="2">
    <source>
        <dbReference type="Proteomes" id="UP001303760"/>
    </source>
</evidence>
<organism evidence="1 2">
    <name type="scientific">Achaetomium macrosporum</name>
    <dbReference type="NCBI Taxonomy" id="79813"/>
    <lineage>
        <taxon>Eukaryota</taxon>
        <taxon>Fungi</taxon>
        <taxon>Dikarya</taxon>
        <taxon>Ascomycota</taxon>
        <taxon>Pezizomycotina</taxon>
        <taxon>Sordariomycetes</taxon>
        <taxon>Sordariomycetidae</taxon>
        <taxon>Sordariales</taxon>
        <taxon>Chaetomiaceae</taxon>
        <taxon>Achaetomium</taxon>
    </lineage>
</organism>
<dbReference type="AlphaFoldDB" id="A0AAN7BZW3"/>
<name>A0AAN7BZW3_9PEZI</name>
<reference evidence="1" key="2">
    <citation type="submission" date="2023-05" db="EMBL/GenBank/DDBJ databases">
        <authorList>
            <consortium name="Lawrence Berkeley National Laboratory"/>
            <person name="Steindorff A."/>
            <person name="Hensen N."/>
            <person name="Bonometti L."/>
            <person name="Westerberg I."/>
            <person name="Brannstrom I.O."/>
            <person name="Guillou S."/>
            <person name="Cros-Aarteil S."/>
            <person name="Calhoun S."/>
            <person name="Haridas S."/>
            <person name="Kuo A."/>
            <person name="Mondo S."/>
            <person name="Pangilinan J."/>
            <person name="Riley R."/>
            <person name="Labutti K."/>
            <person name="Andreopoulos B."/>
            <person name="Lipzen A."/>
            <person name="Chen C."/>
            <person name="Yanf M."/>
            <person name="Daum C."/>
            <person name="Ng V."/>
            <person name="Clum A."/>
            <person name="Ohm R."/>
            <person name="Martin F."/>
            <person name="Silar P."/>
            <person name="Natvig D."/>
            <person name="Lalanne C."/>
            <person name="Gautier V."/>
            <person name="Ament-Velasquez S.L."/>
            <person name="Kruys A."/>
            <person name="Hutchinson M.I."/>
            <person name="Powell A.J."/>
            <person name="Barry K."/>
            <person name="Miller A.N."/>
            <person name="Grigoriev I.V."/>
            <person name="Debuchy R."/>
            <person name="Gladieux P."/>
            <person name="Thoren M.H."/>
            <person name="Johannesson H."/>
        </authorList>
    </citation>
    <scope>NUCLEOTIDE SEQUENCE</scope>
    <source>
        <strain evidence="1">CBS 532.94</strain>
    </source>
</reference>
<feature type="non-terminal residue" evidence="1">
    <location>
        <position position="1"/>
    </location>
</feature>
<gene>
    <name evidence="1" type="ORF">C8A03DRAFT_20023</name>
</gene>
<proteinExistence type="predicted"/>
<dbReference type="Proteomes" id="UP001303760">
    <property type="component" value="Unassembled WGS sequence"/>
</dbReference>
<protein>
    <submittedName>
        <fullName evidence="1">Uncharacterized protein</fullName>
    </submittedName>
</protein>
<accession>A0AAN7BZW3</accession>
<sequence length="592" mass="67273">SPHRAELELETYGREWVTHNFRPEFQPISLPYFLFSDAFGLYSNMYRAILGVYAILAFFPREVRDSRAGILPITLGPFGSTQADIFESLFHLQELDKGAHIKINGLSRFICAFSLAFVGDTPQQQKMSGCRSHNAGKPCRFCHISNTDRSDLGFDIQVNGRYHFDTLAERDSGLEGRAKEAHFKGLGLSTKTRLINALTNFTPALDILRTRPVDVAHSEFSGLAMLTWTLLRDEILLPDAFDHLSSSLRSFPFPPGWGRLQNPKSHMGSWSISEAARASIIAPTFLRTWLEDKHVRPRFARNITSYSEEFFGRTHHTSPTSLLILAFWKVASSSLILGRRQGPLLEESVLSSTIMAGRKAIQLLLRCAIGRDVDGDVPGQRRNRKSQAQDDKMKKYQRWAGLANIHLGLHLPELVQEFGLARFTNTLLGEDKHREYKLEIKSTNHRNAAIALLMRENVKLTINLIMDGCFEKSHPHIHKIFAEVRKRCPALANMVHAGKPYTDLDDEDCAAEKFRCDDYHRQVVALQKVKASVVAARTDPMLRETRPSELRRDNPFATELDIAYTEEYDIDNIQSFGKGWIKWFKRVVFSNG</sequence>